<dbReference type="EMBL" id="AWWV01014237">
    <property type="protein sequence ID" value="OMO58229.1"/>
    <property type="molecule type" value="Genomic_DNA"/>
</dbReference>
<keyword evidence="4" id="KW-0378">Hydrolase</keyword>
<keyword evidence="8" id="KW-1185">Reference proteome</keyword>
<dbReference type="InterPro" id="IPR029058">
    <property type="entry name" value="AB_hydrolase_fold"/>
</dbReference>
<dbReference type="Gene3D" id="3.40.50.1820">
    <property type="entry name" value="alpha/beta hydrolase"/>
    <property type="match status" value="3"/>
</dbReference>
<evidence type="ECO:0000313" key="7">
    <source>
        <dbReference type="EMBL" id="OMO58229.1"/>
    </source>
</evidence>
<evidence type="ECO:0000256" key="2">
    <source>
        <dbReference type="ARBA" id="ARBA00022670"/>
    </source>
</evidence>
<dbReference type="OMA" id="IMEGWIA"/>
<dbReference type="GO" id="GO:0006508">
    <property type="term" value="P:proteolysis"/>
    <property type="evidence" value="ECO:0007669"/>
    <property type="project" value="UniProtKB-KW"/>
</dbReference>
<feature type="signal peptide" evidence="6">
    <location>
        <begin position="1"/>
        <end position="29"/>
    </location>
</feature>
<dbReference type="SUPFAM" id="SSF53474">
    <property type="entry name" value="alpha/beta-Hydrolases"/>
    <property type="match status" value="2"/>
</dbReference>
<dbReference type="AlphaFoldDB" id="A0A1R3GJK6"/>
<dbReference type="STRING" id="210143.A0A1R3GJK6"/>
<dbReference type="FunFam" id="1.20.120.980:FF:000006">
    <property type="entry name" value="Serine carboxypeptidase S28 family protein"/>
    <property type="match status" value="1"/>
</dbReference>
<reference evidence="7 8" key="1">
    <citation type="submission" date="2013-09" db="EMBL/GenBank/DDBJ databases">
        <title>Corchorus capsularis genome sequencing.</title>
        <authorList>
            <person name="Alam M."/>
            <person name="Haque M.S."/>
            <person name="Islam M.S."/>
            <person name="Emdad E.M."/>
            <person name="Islam M.M."/>
            <person name="Ahmed B."/>
            <person name="Halim A."/>
            <person name="Hossen Q.M.M."/>
            <person name="Hossain M.Z."/>
            <person name="Ahmed R."/>
            <person name="Khan M.M."/>
            <person name="Islam R."/>
            <person name="Rashid M.M."/>
            <person name="Khan S.A."/>
            <person name="Rahman M.S."/>
            <person name="Alam M."/>
        </authorList>
    </citation>
    <scope>NUCLEOTIDE SEQUENCE [LARGE SCALE GENOMIC DNA]</scope>
    <source>
        <strain evidence="8">cv. CVL-1</strain>
        <tissue evidence="7">Whole seedling</tissue>
    </source>
</reference>
<keyword evidence="3 6" id="KW-0732">Signal</keyword>
<keyword evidence="2" id="KW-0645">Protease</keyword>
<name>A0A1R3GJK6_COCAP</name>
<proteinExistence type="inferred from homology"/>
<dbReference type="Gramene" id="OMO58229">
    <property type="protein sequence ID" value="OMO58229"/>
    <property type="gene ID" value="CCACVL1_25528"/>
</dbReference>
<evidence type="ECO:0000256" key="1">
    <source>
        <dbReference type="ARBA" id="ARBA00011079"/>
    </source>
</evidence>
<comment type="similarity">
    <text evidence="1">Belongs to the peptidase S28 family.</text>
</comment>
<evidence type="ECO:0000256" key="4">
    <source>
        <dbReference type="ARBA" id="ARBA00022801"/>
    </source>
</evidence>
<evidence type="ECO:0000256" key="5">
    <source>
        <dbReference type="ARBA" id="ARBA00023180"/>
    </source>
</evidence>
<dbReference type="PANTHER" id="PTHR11010">
    <property type="entry name" value="PROTEASE S28 PRO-X CARBOXYPEPTIDASE-RELATED"/>
    <property type="match status" value="1"/>
</dbReference>
<keyword evidence="5" id="KW-0325">Glycoprotein</keyword>
<evidence type="ECO:0000256" key="6">
    <source>
        <dbReference type="SAM" id="SignalP"/>
    </source>
</evidence>
<comment type="caution">
    <text evidence="7">The sequence shown here is derived from an EMBL/GenBank/DDBJ whole genome shotgun (WGS) entry which is preliminary data.</text>
</comment>
<dbReference type="Proteomes" id="UP000188268">
    <property type="component" value="Unassembled WGS sequence"/>
</dbReference>
<feature type="chain" id="PRO_5012006147" evidence="6">
    <location>
        <begin position="30"/>
        <end position="466"/>
    </location>
</feature>
<evidence type="ECO:0000256" key="3">
    <source>
        <dbReference type="ARBA" id="ARBA00022729"/>
    </source>
</evidence>
<dbReference type="Pfam" id="PF05577">
    <property type="entry name" value="Peptidase_S28"/>
    <property type="match status" value="2"/>
</dbReference>
<dbReference type="GO" id="GO:0070008">
    <property type="term" value="F:serine-type exopeptidase activity"/>
    <property type="evidence" value="ECO:0007669"/>
    <property type="project" value="InterPro"/>
</dbReference>
<sequence length="466" mass="51930">MNSAAISFQWLQILIFLLVLSISVSSIAAAQYFNDIPRLSLILEEYSHDQVLSATSVSEDLQTFYYTQTLDHFNYNPQSYSTFQQRYVMNFKYWGGANSSAPIFVYLGAEASLDSDLAAVGFLDDNAPRFNALIVFIEELMATYSPVIVFGGSYGGMLASWLRLKYPHVALGALASSAPVLYFDGITLTPEGGYYSVVSKDFRDTSETCYQTIQKSWADIDKVASQPNGLSILGNKFKTCNPLSSSSELKSALRLMYGYAAQYNRAPTYQVSAICKGIDGFNSYLGSQDNDILDKVFAGVVAFYQNSSCYINPITNASETAIGWSWQRCSEMAMPIGIGNGTMFEPNPFNLSIYKEQCESFYGVPPRPNWVTSYYGGHDIKLILQRFGSNIIFSNGLRDPYSSGGVLKNISPSIIAVTTVDGSHCLDILPEKETDPDWLIRQRKTEFKIIKAWISKYYADLKAYKQ</sequence>
<organism evidence="7 8">
    <name type="scientific">Corchorus capsularis</name>
    <name type="common">Jute</name>
    <dbReference type="NCBI Taxonomy" id="210143"/>
    <lineage>
        <taxon>Eukaryota</taxon>
        <taxon>Viridiplantae</taxon>
        <taxon>Streptophyta</taxon>
        <taxon>Embryophyta</taxon>
        <taxon>Tracheophyta</taxon>
        <taxon>Spermatophyta</taxon>
        <taxon>Magnoliopsida</taxon>
        <taxon>eudicotyledons</taxon>
        <taxon>Gunneridae</taxon>
        <taxon>Pentapetalae</taxon>
        <taxon>rosids</taxon>
        <taxon>malvids</taxon>
        <taxon>Malvales</taxon>
        <taxon>Malvaceae</taxon>
        <taxon>Grewioideae</taxon>
        <taxon>Apeibeae</taxon>
        <taxon>Corchorus</taxon>
    </lineage>
</organism>
<evidence type="ECO:0000313" key="8">
    <source>
        <dbReference type="Proteomes" id="UP000188268"/>
    </source>
</evidence>
<dbReference type="GO" id="GO:0008239">
    <property type="term" value="F:dipeptidyl-peptidase activity"/>
    <property type="evidence" value="ECO:0007669"/>
    <property type="project" value="TreeGrafter"/>
</dbReference>
<dbReference type="OrthoDB" id="2130629at2759"/>
<dbReference type="PANTHER" id="PTHR11010:SF96">
    <property type="entry name" value="LYSOSOMAL PRO-X CARBOXYPEPTIDASE-LIKE ISOFORM X1"/>
    <property type="match status" value="1"/>
</dbReference>
<protein>
    <submittedName>
        <fullName evidence="7">Peptidase S28</fullName>
    </submittedName>
</protein>
<gene>
    <name evidence="7" type="ORF">CCACVL1_25528</name>
</gene>
<dbReference type="InterPro" id="IPR008758">
    <property type="entry name" value="Peptidase_S28"/>
</dbReference>
<accession>A0A1R3GJK6</accession>